<keyword evidence="3" id="KW-1185">Reference proteome</keyword>
<dbReference type="RefSeq" id="WP_154607760.1">
    <property type="nucleotide sequence ID" value="NZ_CP072115.1"/>
</dbReference>
<dbReference type="EMBL" id="WLCG01000002">
    <property type="protein sequence ID" value="MTB63740.1"/>
    <property type="molecule type" value="Genomic_DNA"/>
</dbReference>
<dbReference type="AlphaFoldDB" id="A0A6I4RGM2"/>
<dbReference type="Proteomes" id="UP000435423">
    <property type="component" value="Unassembled WGS sequence"/>
</dbReference>
<organism evidence="2 4">
    <name type="scientific">Streptococcus zhangguiae</name>
    <dbReference type="NCBI Taxonomy" id="2664091"/>
    <lineage>
        <taxon>Bacteria</taxon>
        <taxon>Bacillati</taxon>
        <taxon>Bacillota</taxon>
        <taxon>Bacilli</taxon>
        <taxon>Lactobacillales</taxon>
        <taxon>Streptococcaceae</taxon>
        <taxon>Streptococcus</taxon>
    </lineage>
</organism>
<evidence type="ECO:0000313" key="3">
    <source>
        <dbReference type="Proteomes" id="UP000435060"/>
    </source>
</evidence>
<dbReference type="Proteomes" id="UP000435060">
    <property type="component" value="Unassembled WGS sequence"/>
</dbReference>
<dbReference type="EMBL" id="WUBJ01000002">
    <property type="protein sequence ID" value="MWV55721.1"/>
    <property type="molecule type" value="Genomic_DNA"/>
</dbReference>
<reference evidence="2 4" key="1">
    <citation type="submission" date="2019-10" db="EMBL/GenBank/DDBJ databases">
        <title>Streptococcis sp, isolated from the respiratory tract of Marmot.</title>
        <authorList>
            <person name="Zhang G."/>
        </authorList>
    </citation>
    <scope>NUCLEOTIDE SEQUENCE [LARGE SCALE GENOMIC DNA]</scope>
    <source>
        <strain evidence="4">zg-70</strain>
        <strain evidence="2">Zg-70</strain>
    </source>
</reference>
<reference evidence="1 3" key="2">
    <citation type="submission" date="2019-11" db="EMBL/GenBank/DDBJ databases">
        <title>Streptococcis sp. isolated from the respiratory tract of Marmot.</title>
        <authorList>
            <person name="Zhang G."/>
        </authorList>
    </citation>
    <scope>NUCLEOTIDE SEQUENCE [LARGE SCALE GENOMIC DNA]</scope>
    <source>
        <strain evidence="1">Zg-86</strain>
        <strain evidence="3">zg-86</strain>
    </source>
</reference>
<sequence>MTATLFFVTECPDTAPFVAGLKELAFDYEAVEITANLANFKRFIRLRDQHPAFQQAKENGYVGMPALQIGEEVFLDLSEVKDFLGHSS</sequence>
<comment type="caution">
    <text evidence="2">The sequence shown here is derived from an EMBL/GenBank/DDBJ whole genome shotgun (WGS) entry which is preliminary data.</text>
</comment>
<protein>
    <recommendedName>
        <fullName evidence="5">Glutaredoxin</fullName>
    </recommendedName>
</protein>
<proteinExistence type="predicted"/>
<accession>A0A6I4RGM2</accession>
<gene>
    <name evidence="1" type="ORF">GGG87_01775</name>
    <name evidence="2" type="ORF">GGH11_01775</name>
</gene>
<evidence type="ECO:0000313" key="4">
    <source>
        <dbReference type="Proteomes" id="UP000435423"/>
    </source>
</evidence>
<evidence type="ECO:0008006" key="5">
    <source>
        <dbReference type="Google" id="ProtNLM"/>
    </source>
</evidence>
<evidence type="ECO:0000313" key="1">
    <source>
        <dbReference type="EMBL" id="MTB63740.1"/>
    </source>
</evidence>
<evidence type="ECO:0000313" key="2">
    <source>
        <dbReference type="EMBL" id="MWV55721.1"/>
    </source>
</evidence>
<name>A0A6I4RGM2_9STRE</name>